<dbReference type="EMBL" id="JBHSDT010000004">
    <property type="protein sequence ID" value="MFC4403014.1"/>
    <property type="molecule type" value="Genomic_DNA"/>
</dbReference>
<dbReference type="RefSeq" id="WP_390251152.1">
    <property type="nucleotide sequence ID" value="NZ_JBHSDT010000004.1"/>
</dbReference>
<gene>
    <name evidence="2" type="ORF">ACFOY7_07995</name>
</gene>
<dbReference type="SUPFAM" id="SSF47413">
    <property type="entry name" value="lambda repressor-like DNA-binding domains"/>
    <property type="match status" value="1"/>
</dbReference>
<keyword evidence="3" id="KW-1185">Reference proteome</keyword>
<dbReference type="InterPro" id="IPR001387">
    <property type="entry name" value="Cro/C1-type_HTH"/>
</dbReference>
<name>A0ABV8WY96_9BACI</name>
<proteinExistence type="predicted"/>
<dbReference type="Pfam" id="PF01381">
    <property type="entry name" value="HTH_3"/>
    <property type="match status" value="1"/>
</dbReference>
<dbReference type="CDD" id="cd00093">
    <property type="entry name" value="HTH_XRE"/>
    <property type="match status" value="1"/>
</dbReference>
<dbReference type="SMART" id="SM00028">
    <property type="entry name" value="TPR"/>
    <property type="match status" value="3"/>
</dbReference>
<accession>A0ABV8WY96</accession>
<dbReference type="Proteomes" id="UP001595882">
    <property type="component" value="Unassembled WGS sequence"/>
</dbReference>
<dbReference type="SMART" id="SM00530">
    <property type="entry name" value="HTH_XRE"/>
    <property type="match status" value="1"/>
</dbReference>
<dbReference type="SUPFAM" id="SSF48452">
    <property type="entry name" value="TPR-like"/>
    <property type="match status" value="2"/>
</dbReference>
<dbReference type="Gene3D" id="1.10.260.40">
    <property type="entry name" value="lambda repressor-like DNA-binding domains"/>
    <property type="match status" value="1"/>
</dbReference>
<evidence type="ECO:0000313" key="2">
    <source>
        <dbReference type="EMBL" id="MFC4403014.1"/>
    </source>
</evidence>
<protein>
    <submittedName>
        <fullName evidence="2">Helix-turn-helix domain-containing protein</fullName>
    </submittedName>
</protein>
<comment type="caution">
    <text evidence="2">The sequence shown here is derived from an EMBL/GenBank/DDBJ whole genome shotgun (WGS) entry which is preliminary data.</text>
</comment>
<dbReference type="PROSITE" id="PS50943">
    <property type="entry name" value="HTH_CROC1"/>
    <property type="match status" value="1"/>
</dbReference>
<sequence>MFHYGKLIRNYRRRKQMTQKKLALESDCSDSYISKIEAGKAEPQEELLTKISVILDIKELQGNYTTYPPFDKKLDEWHNAITEHKRPVADKLYNELKTHFPLQRIEFNTRYYIFLFRYFLLRFDLPQAKPILPKIVEYTNTLNEKESYLCYKSLGYYFILENDLKNALYYLQSARNVKNSPVQDDPEIHIYFALIHIHSDNPIHAGKELQKAYQLYDKRIDSINLLLCKYLLTIPDIMLQKYEDAIRSLNKILEQSFHQAFQIKREWIHFTLGYIYLKLREYNKALHALREAIIKEEVPIYKVMYVYFIAIVYACNGQKQQCMDYIHTGRKLKVNKKYQHRLYLLKQIITSNLYSTHTLQYLENHMLPYFTSKGDQIQRDECHLMIAAIYNKSFQYKKANSHLRYVVRNFQLAELSEMYTI</sequence>
<evidence type="ECO:0000259" key="1">
    <source>
        <dbReference type="PROSITE" id="PS50943"/>
    </source>
</evidence>
<dbReference type="InterPro" id="IPR010982">
    <property type="entry name" value="Lambda_DNA-bd_dom_sf"/>
</dbReference>
<dbReference type="Gene3D" id="1.25.40.10">
    <property type="entry name" value="Tetratricopeptide repeat domain"/>
    <property type="match status" value="1"/>
</dbReference>
<dbReference type="InterPro" id="IPR011990">
    <property type="entry name" value="TPR-like_helical_dom_sf"/>
</dbReference>
<dbReference type="InterPro" id="IPR019734">
    <property type="entry name" value="TPR_rpt"/>
</dbReference>
<organism evidence="2 3">
    <name type="scientific">Gracilibacillus xinjiangensis</name>
    <dbReference type="NCBI Taxonomy" id="1193282"/>
    <lineage>
        <taxon>Bacteria</taxon>
        <taxon>Bacillati</taxon>
        <taxon>Bacillota</taxon>
        <taxon>Bacilli</taxon>
        <taxon>Bacillales</taxon>
        <taxon>Bacillaceae</taxon>
        <taxon>Gracilibacillus</taxon>
    </lineage>
</organism>
<evidence type="ECO:0000313" key="3">
    <source>
        <dbReference type="Proteomes" id="UP001595882"/>
    </source>
</evidence>
<reference evidence="3" key="1">
    <citation type="journal article" date="2019" name="Int. J. Syst. Evol. Microbiol.">
        <title>The Global Catalogue of Microorganisms (GCM) 10K type strain sequencing project: providing services to taxonomists for standard genome sequencing and annotation.</title>
        <authorList>
            <consortium name="The Broad Institute Genomics Platform"/>
            <consortium name="The Broad Institute Genome Sequencing Center for Infectious Disease"/>
            <person name="Wu L."/>
            <person name="Ma J."/>
        </authorList>
    </citation>
    <scope>NUCLEOTIDE SEQUENCE [LARGE SCALE GENOMIC DNA]</scope>
    <source>
        <strain evidence="3">CCUG 37865</strain>
    </source>
</reference>
<feature type="domain" description="HTH cro/C1-type" evidence="1">
    <location>
        <begin position="8"/>
        <end position="60"/>
    </location>
</feature>